<dbReference type="GeneID" id="93064769"/>
<organism evidence="2 3">
    <name type="scientific">Burkholderia pseudomallei (strain 1106a)</name>
    <dbReference type="NCBI Taxonomy" id="357348"/>
    <lineage>
        <taxon>Bacteria</taxon>
        <taxon>Pseudomonadati</taxon>
        <taxon>Pseudomonadota</taxon>
        <taxon>Betaproteobacteria</taxon>
        <taxon>Burkholderiales</taxon>
        <taxon>Burkholderiaceae</taxon>
        <taxon>Burkholderia</taxon>
        <taxon>pseudomallei group</taxon>
    </lineage>
</organism>
<evidence type="ECO:0000313" key="2">
    <source>
        <dbReference type="EMBL" id="ABN94474.1"/>
    </source>
</evidence>
<dbReference type="AlphaFoldDB" id="A3P7P9"/>
<feature type="compositionally biased region" description="Basic and acidic residues" evidence="1">
    <location>
        <begin position="56"/>
        <end position="70"/>
    </location>
</feature>
<name>A3P7P9_BURP0</name>
<evidence type="ECO:0000256" key="1">
    <source>
        <dbReference type="SAM" id="MobiDB-lite"/>
    </source>
</evidence>
<sequence>MQRRATQPAPGRPAANCRQWARPVALGARDGASSGRVRAFVAMAAYDAATAPNTSRARETARSPGDEHRAAMFSSRHVMFARPTMAR</sequence>
<feature type="region of interest" description="Disordered" evidence="1">
    <location>
        <begin position="50"/>
        <end position="76"/>
    </location>
</feature>
<gene>
    <name evidence="2" type="ordered locus">BURPS1106A_A2326</name>
</gene>
<dbReference type="EMBL" id="CP000573">
    <property type="protein sequence ID" value="ABN94474.1"/>
    <property type="molecule type" value="Genomic_DNA"/>
</dbReference>
<proteinExistence type="predicted"/>
<protein>
    <submittedName>
        <fullName evidence="2">Uncharacterized protein</fullName>
    </submittedName>
</protein>
<reference evidence="3" key="1">
    <citation type="submission" date="2007-02" db="EMBL/GenBank/DDBJ databases">
        <authorList>
            <person name="DeShazer D."/>
            <person name="Woods D.E."/>
            <person name="Nierman W.C."/>
        </authorList>
    </citation>
    <scope>NUCLEOTIDE SEQUENCE [LARGE SCALE GENOMIC DNA]</scope>
    <source>
        <strain evidence="3">1106a</strain>
    </source>
</reference>
<dbReference type="HOGENOM" id="CLU_2477384_0_0_4"/>
<evidence type="ECO:0000313" key="3">
    <source>
        <dbReference type="Proteomes" id="UP000006738"/>
    </source>
</evidence>
<accession>A3P7P9</accession>
<dbReference type="KEGG" id="bpl:BURPS1106A_A2326"/>
<dbReference type="RefSeq" id="WP_004533301.1">
    <property type="nucleotide sequence ID" value="NC_009078.1"/>
</dbReference>
<dbReference type="Proteomes" id="UP000006738">
    <property type="component" value="Chromosome II"/>
</dbReference>